<dbReference type="AlphaFoldDB" id="A0AA35Z504"/>
<dbReference type="InterPro" id="IPR002938">
    <property type="entry name" value="FAD-bd"/>
</dbReference>
<dbReference type="GO" id="GO:0071949">
    <property type="term" value="F:FAD binding"/>
    <property type="evidence" value="ECO:0007669"/>
    <property type="project" value="InterPro"/>
</dbReference>
<dbReference type="InterPro" id="IPR049516">
    <property type="entry name" value="FAD-depend_C"/>
</dbReference>
<keyword evidence="5" id="KW-1185">Reference proteome</keyword>
<feature type="domain" description="FAD-binding" evidence="2">
    <location>
        <begin position="222"/>
        <end position="256"/>
    </location>
</feature>
<dbReference type="EMBL" id="OX465081">
    <property type="protein sequence ID" value="CAI9285602.1"/>
    <property type="molecule type" value="Genomic_DNA"/>
</dbReference>
<reference evidence="4" key="1">
    <citation type="submission" date="2023-04" db="EMBL/GenBank/DDBJ databases">
        <authorList>
            <person name="Vijverberg K."/>
            <person name="Xiong W."/>
            <person name="Schranz E."/>
        </authorList>
    </citation>
    <scope>NUCLEOTIDE SEQUENCE</scope>
</reference>
<dbReference type="InterPro" id="IPR028348">
    <property type="entry name" value="FAD-binding_protein"/>
</dbReference>
<dbReference type="Pfam" id="PF01494">
    <property type="entry name" value="FAD_binding_3"/>
    <property type="match status" value="1"/>
</dbReference>
<dbReference type="Pfam" id="PF04484">
    <property type="entry name" value="QWRF"/>
    <property type="match status" value="1"/>
</dbReference>
<dbReference type="Gene3D" id="3.50.50.60">
    <property type="entry name" value="FAD/NAD(P)-binding domain"/>
    <property type="match status" value="2"/>
</dbReference>
<name>A0AA35Z504_LACSI</name>
<evidence type="ECO:0000259" key="2">
    <source>
        <dbReference type="Pfam" id="PF01494"/>
    </source>
</evidence>
<feature type="domain" description="FAD-dependent protein C-terminal" evidence="3">
    <location>
        <begin position="417"/>
        <end position="627"/>
    </location>
</feature>
<dbReference type="SUPFAM" id="SSF51905">
    <property type="entry name" value="FAD/NAD(P)-binding domain"/>
    <property type="match status" value="1"/>
</dbReference>
<dbReference type="Proteomes" id="UP001177003">
    <property type="component" value="Chromosome 5"/>
</dbReference>
<dbReference type="PRINTS" id="PR00419">
    <property type="entry name" value="ADXRDTASE"/>
</dbReference>
<dbReference type="Pfam" id="PF21688">
    <property type="entry name" value="FAD-depend_C"/>
    <property type="match status" value="1"/>
</dbReference>
<feature type="compositionally biased region" description="Polar residues" evidence="1">
    <location>
        <begin position="877"/>
        <end position="892"/>
    </location>
</feature>
<evidence type="ECO:0008006" key="6">
    <source>
        <dbReference type="Google" id="ProtNLM"/>
    </source>
</evidence>
<accession>A0AA35Z504</accession>
<feature type="compositionally biased region" description="Basic and acidic residues" evidence="1">
    <location>
        <begin position="863"/>
        <end position="874"/>
    </location>
</feature>
<protein>
    <recommendedName>
        <fullName evidence="6">FAD-binding domain-containing protein</fullName>
    </recommendedName>
</protein>
<dbReference type="InterPro" id="IPR007573">
    <property type="entry name" value="QWRF"/>
</dbReference>
<feature type="region of interest" description="Disordered" evidence="1">
    <location>
        <begin position="799"/>
        <end position="897"/>
    </location>
</feature>
<dbReference type="Gene3D" id="3.30.70.2700">
    <property type="match status" value="1"/>
</dbReference>
<evidence type="ECO:0000313" key="5">
    <source>
        <dbReference type="Proteomes" id="UP001177003"/>
    </source>
</evidence>
<evidence type="ECO:0000256" key="1">
    <source>
        <dbReference type="SAM" id="MobiDB-lite"/>
    </source>
</evidence>
<feature type="compositionally biased region" description="Polar residues" evidence="1">
    <location>
        <begin position="768"/>
        <end position="779"/>
    </location>
</feature>
<evidence type="ECO:0000313" key="4">
    <source>
        <dbReference type="EMBL" id="CAI9285602.1"/>
    </source>
</evidence>
<dbReference type="PANTHER" id="PTHR42842">
    <property type="entry name" value="FAD/NAD(P)-BINDING OXIDOREDUCTASE"/>
    <property type="match status" value="1"/>
</dbReference>
<dbReference type="PANTHER" id="PTHR42842:SF3">
    <property type="entry name" value="FAD_NAD(P)-BINDING OXIDOREDUCTASE FAMILY PROTEIN"/>
    <property type="match status" value="1"/>
</dbReference>
<proteinExistence type="predicted"/>
<feature type="compositionally biased region" description="Polar residues" evidence="1">
    <location>
        <begin position="734"/>
        <end position="745"/>
    </location>
</feature>
<evidence type="ECO:0000259" key="3">
    <source>
        <dbReference type="Pfam" id="PF21688"/>
    </source>
</evidence>
<sequence length="1179" mass="131238">MFSASPKLLCPQSFSFTTYPNYQLPFSPKIRFLYPHKPLIRCARKGSKRTGKSRYPSEKKKLKSIQQIQTDIDKFKGFWRLFKLGVPIDRDAGKDFLDVSDALLEEVAKVLEFPVASMLPREAFTVLRKSFDARKSQKEPKFVYTVEMDVDKLLNLEPRTWDFISRLEPKIGVIEHTPHEKVIGDLINIIQDNKKLNQDRVKEENGHTNSLSSYKLPSTKKAKIAVVGSGPSGLFAALVLAEFGVDVTLIERGQPVEKRGRDIGALVVRRILQTESNFCFGEGGAGTWSDGKLVTRIGRNSGSVLSVMKTLVRFGAPESILVDGKPHLGTDRLIPLLRNFRQHLQDLGVNIRFGSRVDDLIVENGHVVGVNVSDSSGRLGFSSEKLGFDAVVLAVGHSARDVYQMLLSHNTELVPKDFAVGLRIEHPQELINIIQYSKLANEVRSGRGKIPVADYKVVEYVKREDNNDTPQRSCYSFCMCPGGQVVVTSIDPSELCINGMSFSRRASKWANAALAVTVSPKDFNDLGFHGPLAGVDFQREFEQRAAIMGGGNFVVPVQTVKDFMDNKLSASNIPSSSYRLGVKAANLHELFPVHITEALQHSIMAFDQELPGFISSDALLHGVETRTSSPVQIPRNPDTFESMSLRGLYPVGEGAGYAGGIVSAAVDGISLFLISFCFNYGDIAYHSVKKFVVFKDLGNVFDHMIEELNPMWPNLKTREVSSRYKSPTPRRCPSPNTTRKATTPQVSPPNRAISAERRRPGTPKLPSYPSTPIHDTSINMEVITRKAIPSPMRSLSVSFQSDSFSMPTSKKEKPPPQALSDRTLKSSSNVSQKPSRKSTPERKRSPLKGKNVIDQSENSKPLESLHSKLVEQHRWPSRTSSKSKPLGKSTSDPARLLSSFSDKGKLEYDNLLRMSNLVSSRSQSLPVVTPNKPSVLALKNVSPSRRSCSPLRQPCNSNKASVLTFIADIKKGKRVVDQIEDAHYLRLLHNRQIQWRFINATSEAGFNSQKSTAKKSLFNVWRSTSELHDSVAAKRIELNQLRLKLKLYSVLNQQMTYLNEWASIEKEHKFALSGANEDLESSTLRVPVTRGAMVDIETLESSLCSAIQVMETIGSSIQSTLSRMEGPNCLVSELATVVSHERALLDECEVLLTFVASLQEKEYSLRTHLVQLKQNWTTP</sequence>
<dbReference type="InterPro" id="IPR036188">
    <property type="entry name" value="FAD/NAD-bd_sf"/>
</dbReference>
<feature type="region of interest" description="Disordered" evidence="1">
    <location>
        <begin position="719"/>
        <end position="779"/>
    </location>
</feature>
<gene>
    <name evidence="4" type="ORF">LSALG_LOCUS25066</name>
</gene>
<organism evidence="4 5">
    <name type="scientific">Lactuca saligna</name>
    <name type="common">Willowleaf lettuce</name>
    <dbReference type="NCBI Taxonomy" id="75948"/>
    <lineage>
        <taxon>Eukaryota</taxon>
        <taxon>Viridiplantae</taxon>
        <taxon>Streptophyta</taxon>
        <taxon>Embryophyta</taxon>
        <taxon>Tracheophyta</taxon>
        <taxon>Spermatophyta</taxon>
        <taxon>Magnoliopsida</taxon>
        <taxon>eudicotyledons</taxon>
        <taxon>Gunneridae</taxon>
        <taxon>Pentapetalae</taxon>
        <taxon>asterids</taxon>
        <taxon>campanulids</taxon>
        <taxon>Asterales</taxon>
        <taxon>Asteraceae</taxon>
        <taxon>Cichorioideae</taxon>
        <taxon>Cichorieae</taxon>
        <taxon>Lactucinae</taxon>
        <taxon>Lactuca</taxon>
    </lineage>
</organism>